<keyword evidence="2" id="KW-1185">Reference proteome</keyword>
<protein>
    <submittedName>
        <fullName evidence="1">Uncharacterized protein</fullName>
    </submittedName>
</protein>
<dbReference type="SUPFAM" id="SSF55797">
    <property type="entry name" value="PR-1-like"/>
    <property type="match status" value="1"/>
</dbReference>
<name>A0AAV4SFJ5_CAEEX</name>
<dbReference type="Proteomes" id="UP001054945">
    <property type="component" value="Unassembled WGS sequence"/>
</dbReference>
<comment type="caution">
    <text evidence="1">The sequence shown here is derived from an EMBL/GenBank/DDBJ whole genome shotgun (WGS) entry which is preliminary data.</text>
</comment>
<dbReference type="Gene3D" id="3.40.33.10">
    <property type="entry name" value="CAP"/>
    <property type="match status" value="1"/>
</dbReference>
<proteinExistence type="predicted"/>
<evidence type="ECO:0000313" key="1">
    <source>
        <dbReference type="EMBL" id="GIY31749.1"/>
    </source>
</evidence>
<gene>
    <name evidence="1" type="primary">CRVP_28</name>
    <name evidence="1" type="ORF">CEXT_589961</name>
</gene>
<accession>A0AAV4SFJ5</accession>
<dbReference type="InterPro" id="IPR018244">
    <property type="entry name" value="Allrgn_V5/Tpx1_CS"/>
</dbReference>
<dbReference type="AlphaFoldDB" id="A0AAV4SFJ5"/>
<dbReference type="EMBL" id="BPLR01009424">
    <property type="protein sequence ID" value="GIY31749.1"/>
    <property type="molecule type" value="Genomic_DNA"/>
</dbReference>
<reference evidence="1 2" key="1">
    <citation type="submission" date="2021-06" db="EMBL/GenBank/DDBJ databases">
        <title>Caerostris extrusa draft genome.</title>
        <authorList>
            <person name="Kono N."/>
            <person name="Arakawa K."/>
        </authorList>
    </citation>
    <scope>NUCLEOTIDE SEQUENCE [LARGE SCALE GENOMIC DNA]</scope>
</reference>
<dbReference type="PROSITE" id="PS01010">
    <property type="entry name" value="CRISP_2"/>
    <property type="match status" value="1"/>
</dbReference>
<dbReference type="InterPro" id="IPR035940">
    <property type="entry name" value="CAP_sf"/>
</dbReference>
<sequence length="211" mass="23149">MLKQPAQLSILQAVLPEDLINARSYVTKKMWKRLSRHFYNSKSDCVGEDMENGCGYTGFVNGLSFRRFYVCNYGPAGNILTEPMYETGEPCSDCPINSCCGQNCTGEAEFPGLCKMEDPNKAPTYPDNTDNALFHCDGESKNSDCNATVEGTNRWATIETLIGSVISIVLEEGESATAFQEKKISPRGGKFCIRTLLRKGPTVAGNKTEVA</sequence>
<dbReference type="GO" id="GO:0005576">
    <property type="term" value="C:extracellular region"/>
    <property type="evidence" value="ECO:0007669"/>
    <property type="project" value="InterPro"/>
</dbReference>
<organism evidence="1 2">
    <name type="scientific">Caerostris extrusa</name>
    <name type="common">Bark spider</name>
    <name type="synonym">Caerostris bankana</name>
    <dbReference type="NCBI Taxonomy" id="172846"/>
    <lineage>
        <taxon>Eukaryota</taxon>
        <taxon>Metazoa</taxon>
        <taxon>Ecdysozoa</taxon>
        <taxon>Arthropoda</taxon>
        <taxon>Chelicerata</taxon>
        <taxon>Arachnida</taxon>
        <taxon>Araneae</taxon>
        <taxon>Araneomorphae</taxon>
        <taxon>Entelegynae</taxon>
        <taxon>Araneoidea</taxon>
        <taxon>Araneidae</taxon>
        <taxon>Caerostris</taxon>
    </lineage>
</organism>
<evidence type="ECO:0000313" key="2">
    <source>
        <dbReference type="Proteomes" id="UP001054945"/>
    </source>
</evidence>